<evidence type="ECO:0000256" key="5">
    <source>
        <dbReference type="SAM" id="Phobius"/>
    </source>
</evidence>
<evidence type="ECO:0000256" key="3">
    <source>
        <dbReference type="ARBA" id="ARBA00022989"/>
    </source>
</evidence>
<proteinExistence type="predicted"/>
<organism evidence="6 7">
    <name type="scientific">Spiribacter salilacus</name>
    <dbReference type="NCBI Taxonomy" id="2664894"/>
    <lineage>
        <taxon>Bacteria</taxon>
        <taxon>Pseudomonadati</taxon>
        <taxon>Pseudomonadota</taxon>
        <taxon>Gammaproteobacteria</taxon>
        <taxon>Chromatiales</taxon>
        <taxon>Ectothiorhodospiraceae</taxon>
        <taxon>Spiribacter</taxon>
    </lineage>
</organism>
<gene>
    <name evidence="6" type="ORF">GH984_08570</name>
</gene>
<keyword evidence="7" id="KW-1185">Reference proteome</keyword>
<dbReference type="Pfam" id="PF02674">
    <property type="entry name" value="Colicin_V"/>
    <property type="match status" value="1"/>
</dbReference>
<evidence type="ECO:0000313" key="6">
    <source>
        <dbReference type="EMBL" id="MRH78758.1"/>
    </source>
</evidence>
<dbReference type="GO" id="GO:0009403">
    <property type="term" value="P:toxin biosynthetic process"/>
    <property type="evidence" value="ECO:0007669"/>
    <property type="project" value="InterPro"/>
</dbReference>
<feature type="transmembrane region" description="Helical" evidence="5">
    <location>
        <begin position="69"/>
        <end position="89"/>
    </location>
</feature>
<sequence>MTWLDYALIGLVGISILIGVIRGFVREVISVVVWVAAFWVAIVYSGQVADRLTPFIDSALVRMVLGFSALFVVTLLVGAVVSYIGRLLVGRTGLTGTDRLLGMVFGGLRGGLLVGLVVLGAGLTALPQENWWQSSRVVEIYHPWVCHDRVGGWVENVPVDGSAVLGYWKDYCVDEE</sequence>
<name>A0A6N7QUC5_9GAMM</name>
<keyword evidence="4 5" id="KW-0472">Membrane</keyword>
<dbReference type="EMBL" id="WJPP01000004">
    <property type="protein sequence ID" value="MRH78758.1"/>
    <property type="molecule type" value="Genomic_DNA"/>
</dbReference>
<comment type="subcellular location">
    <subcellularLocation>
        <location evidence="1">Membrane</location>
        <topology evidence="1">Multi-pass membrane protein</topology>
    </subcellularLocation>
</comment>
<evidence type="ECO:0000256" key="2">
    <source>
        <dbReference type="ARBA" id="ARBA00022692"/>
    </source>
</evidence>
<evidence type="ECO:0000313" key="7">
    <source>
        <dbReference type="Proteomes" id="UP000433788"/>
    </source>
</evidence>
<feature type="transmembrane region" description="Helical" evidence="5">
    <location>
        <begin position="101"/>
        <end position="126"/>
    </location>
</feature>
<reference evidence="6 7" key="1">
    <citation type="submission" date="2019-11" db="EMBL/GenBank/DDBJ databases">
        <authorList>
            <person name="Zhang X.Y."/>
        </authorList>
    </citation>
    <scope>NUCLEOTIDE SEQUENCE [LARGE SCALE GENOMIC DNA]</scope>
    <source>
        <strain evidence="6 7">C176</strain>
    </source>
</reference>
<feature type="transmembrane region" description="Helical" evidence="5">
    <location>
        <begin position="6"/>
        <end position="24"/>
    </location>
</feature>
<protein>
    <submittedName>
        <fullName evidence="6">CvpA family protein</fullName>
    </submittedName>
</protein>
<dbReference type="Proteomes" id="UP000433788">
    <property type="component" value="Unassembled WGS sequence"/>
</dbReference>
<dbReference type="PANTHER" id="PTHR36926:SF1">
    <property type="entry name" value="COLICIN V PRODUCTION PROTEIN"/>
    <property type="match status" value="1"/>
</dbReference>
<feature type="transmembrane region" description="Helical" evidence="5">
    <location>
        <begin position="31"/>
        <end position="49"/>
    </location>
</feature>
<dbReference type="PANTHER" id="PTHR36926">
    <property type="entry name" value="COLICIN V PRODUCTION PROTEIN"/>
    <property type="match status" value="1"/>
</dbReference>
<dbReference type="InterPro" id="IPR003825">
    <property type="entry name" value="Colicin-V_CvpA"/>
</dbReference>
<evidence type="ECO:0000256" key="4">
    <source>
        <dbReference type="ARBA" id="ARBA00023136"/>
    </source>
</evidence>
<keyword evidence="2 5" id="KW-0812">Transmembrane</keyword>
<keyword evidence="3 5" id="KW-1133">Transmembrane helix</keyword>
<accession>A0A6N7QUC5</accession>
<dbReference type="InterPro" id="IPR052719">
    <property type="entry name" value="CvpA-like"/>
</dbReference>
<evidence type="ECO:0000256" key="1">
    <source>
        <dbReference type="ARBA" id="ARBA00004141"/>
    </source>
</evidence>
<dbReference type="GO" id="GO:0016020">
    <property type="term" value="C:membrane"/>
    <property type="evidence" value="ECO:0007669"/>
    <property type="project" value="UniProtKB-SubCell"/>
</dbReference>
<dbReference type="AlphaFoldDB" id="A0A6N7QUC5"/>
<comment type="caution">
    <text evidence="6">The sequence shown here is derived from an EMBL/GenBank/DDBJ whole genome shotgun (WGS) entry which is preliminary data.</text>
</comment>